<dbReference type="Proteomes" id="UP001549920">
    <property type="component" value="Unassembled WGS sequence"/>
</dbReference>
<evidence type="ECO:0000256" key="4">
    <source>
        <dbReference type="ARBA" id="ARBA00022729"/>
    </source>
</evidence>
<evidence type="ECO:0000256" key="1">
    <source>
        <dbReference type="ARBA" id="ARBA00009034"/>
    </source>
</evidence>
<comment type="subcellular location">
    <subcellularLocation>
        <location evidence="6">Secreted</location>
    </subcellularLocation>
</comment>
<accession>A0ABR3HMF7</accession>
<comment type="caution">
    <text evidence="9">The sequence shown here is derived from an EMBL/GenBank/DDBJ whole genome shotgun (WGS) entry which is preliminary data.</text>
</comment>
<evidence type="ECO:0000256" key="5">
    <source>
        <dbReference type="ARBA" id="ARBA00023157"/>
    </source>
</evidence>
<feature type="chain" id="PRO_5045319636" description="Insulin-like domain-containing protein" evidence="7">
    <location>
        <begin position="21"/>
        <end position="101"/>
    </location>
</feature>
<proteinExistence type="inferred from homology"/>
<dbReference type="SMART" id="SM00078">
    <property type="entry name" value="IlGF"/>
    <property type="match status" value="1"/>
</dbReference>
<dbReference type="SUPFAM" id="SSF56994">
    <property type="entry name" value="Insulin-like"/>
    <property type="match status" value="1"/>
</dbReference>
<evidence type="ECO:0000259" key="8">
    <source>
        <dbReference type="SMART" id="SM00078"/>
    </source>
</evidence>
<keyword evidence="5" id="KW-1015">Disulfide bond</keyword>
<dbReference type="PANTHER" id="PTHR13647">
    <property type="entry name" value="INSULIN-LIKE PEPTIDE 2-RELATED"/>
    <property type="match status" value="1"/>
</dbReference>
<dbReference type="InterPro" id="IPR022352">
    <property type="entry name" value="Ins/IGF/rlx"/>
</dbReference>
<gene>
    <name evidence="9" type="ORF">ABMA27_004124</name>
</gene>
<comment type="subunit">
    <text evidence="2">Heterodimer of a B chain and an A chain linked by two disulfide bonds.</text>
</comment>
<protein>
    <recommendedName>
        <fullName evidence="8">Insulin-like domain-containing protein</fullName>
    </recommendedName>
</protein>
<keyword evidence="4 7" id="KW-0732">Signal</keyword>
<reference evidence="9 10" key="1">
    <citation type="submission" date="2024-06" db="EMBL/GenBank/DDBJ databases">
        <title>A chromosome-level genome assembly of beet webworm, Loxostege sticticalis.</title>
        <authorList>
            <person name="Zhang Y."/>
        </authorList>
    </citation>
    <scope>NUCLEOTIDE SEQUENCE [LARGE SCALE GENOMIC DNA]</scope>
    <source>
        <strain evidence="9">AQ026</strain>
        <tissue evidence="9">Whole body</tissue>
    </source>
</reference>
<evidence type="ECO:0000256" key="3">
    <source>
        <dbReference type="ARBA" id="ARBA00022685"/>
    </source>
</evidence>
<evidence type="ECO:0000256" key="7">
    <source>
        <dbReference type="SAM" id="SignalP"/>
    </source>
</evidence>
<sequence>MKFPLAILLLMVSSAWLASGMSPAQVFCGRRLSNALANLCPTYNVGKRSGMDVLEDFVQESEWPWVMASRAKALKGKRSSPGVVTECCEKPCTPDELLSYC</sequence>
<dbReference type="PANTHER" id="PTHR13647:SF4">
    <property type="entry name" value="INSULIN-LIKE PEPTIDE 1-RELATED"/>
    <property type="match status" value="1"/>
</dbReference>
<evidence type="ECO:0000256" key="2">
    <source>
        <dbReference type="ARBA" id="ARBA00011207"/>
    </source>
</evidence>
<dbReference type="EMBL" id="JBEUOH010000016">
    <property type="protein sequence ID" value="KAL0871592.1"/>
    <property type="molecule type" value="Genomic_DNA"/>
</dbReference>
<comment type="similarity">
    <text evidence="1 6">Belongs to the insulin family.</text>
</comment>
<keyword evidence="3" id="KW-0165">Cleavage on pair of basic residues</keyword>
<keyword evidence="10" id="KW-1185">Reference proteome</keyword>
<evidence type="ECO:0000313" key="10">
    <source>
        <dbReference type="Proteomes" id="UP001549920"/>
    </source>
</evidence>
<name>A0ABR3HMF7_LOXSC</name>
<evidence type="ECO:0000256" key="6">
    <source>
        <dbReference type="RuleBase" id="RU000406"/>
    </source>
</evidence>
<dbReference type="PRINTS" id="PR00276">
    <property type="entry name" value="INSULINFAMLY"/>
</dbReference>
<feature type="signal peptide" evidence="7">
    <location>
        <begin position="1"/>
        <end position="20"/>
    </location>
</feature>
<dbReference type="PROSITE" id="PS00262">
    <property type="entry name" value="INSULIN"/>
    <property type="match status" value="1"/>
</dbReference>
<dbReference type="InterPro" id="IPR016179">
    <property type="entry name" value="Insulin-like"/>
</dbReference>
<dbReference type="InterPro" id="IPR036438">
    <property type="entry name" value="Insulin-like_sf"/>
</dbReference>
<keyword evidence="6" id="KW-0964">Secreted</keyword>
<dbReference type="Pfam" id="PF00049">
    <property type="entry name" value="Insulin"/>
    <property type="match status" value="1"/>
</dbReference>
<dbReference type="CDD" id="cd04366">
    <property type="entry name" value="IlGF_insulin_bombyxin_like"/>
    <property type="match status" value="1"/>
</dbReference>
<dbReference type="Gene3D" id="1.10.100.10">
    <property type="entry name" value="Insulin-like"/>
    <property type="match status" value="1"/>
</dbReference>
<dbReference type="InterPro" id="IPR022353">
    <property type="entry name" value="Insulin_CS"/>
</dbReference>
<organism evidence="9 10">
    <name type="scientific">Loxostege sticticalis</name>
    <name type="common">Beet webworm moth</name>
    <dbReference type="NCBI Taxonomy" id="481309"/>
    <lineage>
        <taxon>Eukaryota</taxon>
        <taxon>Metazoa</taxon>
        <taxon>Ecdysozoa</taxon>
        <taxon>Arthropoda</taxon>
        <taxon>Hexapoda</taxon>
        <taxon>Insecta</taxon>
        <taxon>Pterygota</taxon>
        <taxon>Neoptera</taxon>
        <taxon>Endopterygota</taxon>
        <taxon>Lepidoptera</taxon>
        <taxon>Glossata</taxon>
        <taxon>Ditrysia</taxon>
        <taxon>Pyraloidea</taxon>
        <taxon>Crambidae</taxon>
        <taxon>Pyraustinae</taxon>
        <taxon>Loxostege</taxon>
    </lineage>
</organism>
<feature type="domain" description="Insulin-like" evidence="8">
    <location>
        <begin position="25"/>
        <end position="101"/>
    </location>
</feature>
<evidence type="ECO:0000313" key="9">
    <source>
        <dbReference type="EMBL" id="KAL0871592.1"/>
    </source>
</evidence>